<name>A0A382KZ19_9ZZZZ</name>
<dbReference type="EMBL" id="UINC01083734">
    <property type="protein sequence ID" value="SVC29726.1"/>
    <property type="molecule type" value="Genomic_DNA"/>
</dbReference>
<sequence length="175" mass="19518">VNGLVLVLLFGGVVAVVGLAMTVYERRVRKQEHEEQLMAVLLTGAAAAIARAEPRELLAWQATAKTARRLFPDVVAAIESKGGEDFPIPKKIIEDAHAKWTAEWLAWERHHDADFRKRTSVLEAELQTAGQVHTPDGHARIAVLEDEKLQSYQRRYEEYVQIGKGLTELLAGNSK</sequence>
<proteinExistence type="predicted"/>
<gene>
    <name evidence="2" type="ORF">METZ01_LOCUS282580</name>
</gene>
<feature type="non-terminal residue" evidence="2">
    <location>
        <position position="1"/>
    </location>
</feature>
<keyword evidence="1" id="KW-0472">Membrane</keyword>
<evidence type="ECO:0000256" key="1">
    <source>
        <dbReference type="SAM" id="Phobius"/>
    </source>
</evidence>
<keyword evidence="1" id="KW-0812">Transmembrane</keyword>
<reference evidence="2" key="1">
    <citation type="submission" date="2018-05" db="EMBL/GenBank/DDBJ databases">
        <authorList>
            <person name="Lanie J.A."/>
            <person name="Ng W.-L."/>
            <person name="Kazmierczak K.M."/>
            <person name="Andrzejewski T.M."/>
            <person name="Davidsen T.M."/>
            <person name="Wayne K.J."/>
            <person name="Tettelin H."/>
            <person name="Glass J.I."/>
            <person name="Rusch D."/>
            <person name="Podicherti R."/>
            <person name="Tsui H.-C.T."/>
            <person name="Winkler M.E."/>
        </authorList>
    </citation>
    <scope>NUCLEOTIDE SEQUENCE</scope>
</reference>
<keyword evidence="1" id="KW-1133">Transmembrane helix</keyword>
<accession>A0A382KZ19</accession>
<evidence type="ECO:0000313" key="2">
    <source>
        <dbReference type="EMBL" id="SVC29726.1"/>
    </source>
</evidence>
<dbReference type="AlphaFoldDB" id="A0A382KZ19"/>
<protein>
    <submittedName>
        <fullName evidence="2">Uncharacterized protein</fullName>
    </submittedName>
</protein>
<feature type="transmembrane region" description="Helical" evidence="1">
    <location>
        <begin position="6"/>
        <end position="24"/>
    </location>
</feature>
<organism evidence="2">
    <name type="scientific">marine metagenome</name>
    <dbReference type="NCBI Taxonomy" id="408172"/>
    <lineage>
        <taxon>unclassified sequences</taxon>
        <taxon>metagenomes</taxon>
        <taxon>ecological metagenomes</taxon>
    </lineage>
</organism>